<evidence type="ECO:0000256" key="1">
    <source>
        <dbReference type="SAM" id="Phobius"/>
    </source>
</evidence>
<dbReference type="AlphaFoldDB" id="A0ABD1ZWR7"/>
<feature type="transmembrane region" description="Helical" evidence="1">
    <location>
        <begin position="7"/>
        <end position="32"/>
    </location>
</feature>
<evidence type="ECO:0000313" key="2">
    <source>
        <dbReference type="EMBL" id="KAL2712814.1"/>
    </source>
</evidence>
<keyword evidence="1" id="KW-0812">Transmembrane</keyword>
<sequence>MIIPVNTYAVFVFVSSFLNVFRSALPSFIPVILDFHITNIGAKFIIYAVRVFVNGSICLRICPR</sequence>
<name>A0ABD1ZWR7_VESSQ</name>
<proteinExistence type="predicted"/>
<dbReference type="Proteomes" id="UP001607302">
    <property type="component" value="Unassembled WGS sequence"/>
</dbReference>
<keyword evidence="1" id="KW-1133">Transmembrane helix</keyword>
<keyword evidence="1" id="KW-0472">Membrane</keyword>
<reference evidence="2 3" key="1">
    <citation type="journal article" date="2024" name="Ann. Entomol. Soc. Am.">
        <title>Genomic analyses of the southern and eastern yellowjacket wasps (Hymenoptera: Vespidae) reveal evolutionary signatures of social life.</title>
        <authorList>
            <person name="Catto M.A."/>
            <person name="Caine P.B."/>
            <person name="Orr S.E."/>
            <person name="Hunt B.G."/>
            <person name="Goodisman M.A.D."/>
        </authorList>
    </citation>
    <scope>NUCLEOTIDE SEQUENCE [LARGE SCALE GENOMIC DNA]</scope>
    <source>
        <strain evidence="2">233</strain>
        <tissue evidence="2">Head and thorax</tissue>
    </source>
</reference>
<protein>
    <submittedName>
        <fullName evidence="2">Uncharacterized protein</fullName>
    </submittedName>
</protein>
<comment type="caution">
    <text evidence="2">The sequence shown here is derived from an EMBL/GenBank/DDBJ whole genome shotgun (WGS) entry which is preliminary data.</text>
</comment>
<dbReference type="EMBL" id="JAUDFV010000165">
    <property type="protein sequence ID" value="KAL2712814.1"/>
    <property type="molecule type" value="Genomic_DNA"/>
</dbReference>
<keyword evidence="3" id="KW-1185">Reference proteome</keyword>
<organism evidence="2 3">
    <name type="scientific">Vespula squamosa</name>
    <name type="common">Southern yellow jacket</name>
    <name type="synonym">Wasp</name>
    <dbReference type="NCBI Taxonomy" id="30214"/>
    <lineage>
        <taxon>Eukaryota</taxon>
        <taxon>Metazoa</taxon>
        <taxon>Ecdysozoa</taxon>
        <taxon>Arthropoda</taxon>
        <taxon>Hexapoda</taxon>
        <taxon>Insecta</taxon>
        <taxon>Pterygota</taxon>
        <taxon>Neoptera</taxon>
        <taxon>Endopterygota</taxon>
        <taxon>Hymenoptera</taxon>
        <taxon>Apocrita</taxon>
        <taxon>Aculeata</taxon>
        <taxon>Vespoidea</taxon>
        <taxon>Vespidae</taxon>
        <taxon>Vespinae</taxon>
        <taxon>Vespula</taxon>
    </lineage>
</organism>
<gene>
    <name evidence="2" type="ORF">V1478_017769</name>
</gene>
<evidence type="ECO:0000313" key="3">
    <source>
        <dbReference type="Proteomes" id="UP001607302"/>
    </source>
</evidence>
<accession>A0ABD1ZWR7</accession>